<evidence type="ECO:0000256" key="5">
    <source>
        <dbReference type="ARBA" id="ARBA00022840"/>
    </source>
</evidence>
<feature type="binding site" evidence="6">
    <location>
        <position position="59"/>
    </location>
    <ligand>
        <name>ATP</name>
        <dbReference type="ChEBI" id="CHEBI:30616"/>
    </ligand>
</feature>
<dbReference type="GO" id="GO:0004674">
    <property type="term" value="F:protein serine/threonine kinase activity"/>
    <property type="evidence" value="ECO:0007669"/>
    <property type="project" value="UniProtKB-KW"/>
</dbReference>
<dbReference type="InterPro" id="IPR025886">
    <property type="entry name" value="PP2-like"/>
</dbReference>
<dbReference type="Pfam" id="PF07714">
    <property type="entry name" value="PK_Tyr_Ser-Thr"/>
    <property type="match status" value="1"/>
</dbReference>
<dbReference type="GO" id="GO:0005886">
    <property type="term" value="C:plasma membrane"/>
    <property type="evidence" value="ECO:0007669"/>
    <property type="project" value="TreeGrafter"/>
</dbReference>
<dbReference type="PROSITE" id="PS50011">
    <property type="entry name" value="PROTEIN_KINASE_DOM"/>
    <property type="match status" value="1"/>
</dbReference>
<dbReference type="InterPro" id="IPR011009">
    <property type="entry name" value="Kinase-like_dom_sf"/>
</dbReference>
<dbReference type="AlphaFoldDB" id="A0AAD5GAE7"/>
<accession>A0AAD5GAE7</accession>
<evidence type="ECO:0000256" key="3">
    <source>
        <dbReference type="ARBA" id="ARBA00022741"/>
    </source>
</evidence>
<organism evidence="8 9">
    <name type="scientific">Ambrosia artemisiifolia</name>
    <name type="common">Common ragweed</name>
    <dbReference type="NCBI Taxonomy" id="4212"/>
    <lineage>
        <taxon>Eukaryota</taxon>
        <taxon>Viridiplantae</taxon>
        <taxon>Streptophyta</taxon>
        <taxon>Embryophyta</taxon>
        <taxon>Tracheophyta</taxon>
        <taxon>Spermatophyta</taxon>
        <taxon>Magnoliopsida</taxon>
        <taxon>eudicotyledons</taxon>
        <taxon>Gunneridae</taxon>
        <taxon>Pentapetalae</taxon>
        <taxon>asterids</taxon>
        <taxon>campanulids</taxon>
        <taxon>Asterales</taxon>
        <taxon>Asteraceae</taxon>
        <taxon>Asteroideae</taxon>
        <taxon>Heliantheae alliance</taxon>
        <taxon>Heliantheae</taxon>
        <taxon>Ambrosia</taxon>
    </lineage>
</organism>
<dbReference type="Gene3D" id="3.30.200.20">
    <property type="entry name" value="Phosphorylase Kinase, domain 1"/>
    <property type="match status" value="1"/>
</dbReference>
<evidence type="ECO:0000256" key="1">
    <source>
        <dbReference type="ARBA" id="ARBA00022527"/>
    </source>
</evidence>
<dbReference type="GO" id="GO:0009506">
    <property type="term" value="C:plasmodesma"/>
    <property type="evidence" value="ECO:0007669"/>
    <property type="project" value="TreeGrafter"/>
</dbReference>
<dbReference type="InterPro" id="IPR045272">
    <property type="entry name" value="ANXUR1/2-like"/>
</dbReference>
<proteinExistence type="predicted"/>
<keyword evidence="2" id="KW-0808">Transferase</keyword>
<dbReference type="PANTHER" id="PTHR27003">
    <property type="entry name" value="OS07G0166700 PROTEIN"/>
    <property type="match status" value="1"/>
</dbReference>
<evidence type="ECO:0000313" key="8">
    <source>
        <dbReference type="EMBL" id="KAI7735310.1"/>
    </source>
</evidence>
<keyword evidence="4" id="KW-0418">Kinase</keyword>
<comment type="caution">
    <text evidence="8">The sequence shown here is derived from an EMBL/GenBank/DDBJ whole genome shotgun (WGS) entry which is preliminary data.</text>
</comment>
<dbReference type="GO" id="GO:0005524">
    <property type="term" value="F:ATP binding"/>
    <property type="evidence" value="ECO:0007669"/>
    <property type="project" value="UniProtKB-UniRule"/>
</dbReference>
<dbReference type="Proteomes" id="UP001206925">
    <property type="component" value="Unassembled WGS sequence"/>
</dbReference>
<dbReference type="PROSITE" id="PS00107">
    <property type="entry name" value="PROTEIN_KINASE_ATP"/>
    <property type="match status" value="1"/>
</dbReference>
<dbReference type="InterPro" id="IPR008271">
    <property type="entry name" value="Ser/Thr_kinase_AS"/>
</dbReference>
<keyword evidence="9" id="KW-1185">Reference proteome</keyword>
<evidence type="ECO:0000256" key="2">
    <source>
        <dbReference type="ARBA" id="ARBA00022679"/>
    </source>
</evidence>
<dbReference type="GO" id="GO:0004714">
    <property type="term" value="F:transmembrane receptor protein tyrosine kinase activity"/>
    <property type="evidence" value="ECO:0007669"/>
    <property type="project" value="InterPro"/>
</dbReference>
<evidence type="ECO:0000313" key="9">
    <source>
        <dbReference type="Proteomes" id="UP001206925"/>
    </source>
</evidence>
<dbReference type="SMART" id="SM00220">
    <property type="entry name" value="S_TKc"/>
    <property type="match status" value="1"/>
</dbReference>
<dbReference type="EMBL" id="JAMZMK010009504">
    <property type="protein sequence ID" value="KAI7735310.1"/>
    <property type="molecule type" value="Genomic_DNA"/>
</dbReference>
<feature type="domain" description="Protein kinase" evidence="7">
    <location>
        <begin position="28"/>
        <end position="307"/>
    </location>
</feature>
<keyword evidence="5 6" id="KW-0067">ATP-binding</keyword>
<sequence>MEAYLQKFLQKFQHLKIGLEDIKKATNNFKDKDIGVGGFGYVYKGEVSHSEGRGVVAIKRLGSTSRQGAPEFLKEITMLSDYKHDNVISLLGFCCEGGEMILVYELASRGSLDRYLNSPDLTWRQRLKICLDAAKGLSYLHDPRTTHRRLIHCDVKSGNILLDEQWNAKVSDLGLSIMGSANEQHSVIVTPAAGTGGYIDPLYWMTHTLTKESDVYSFGVVLLEIFCGTLCNRRDSKGHIENVLVPKWKECYDQKRLNDIIFNNSTIQPLEPSALETFSNIAYRCLKESREDRPEMAEVVKELETALESQELLESLELLENQEFKCAWNKQCSYYKEITKSAEPPLNYRSEVELMKLLFKGVLLNGGKTLFSLDKKGKHSEMISIGECLGSEYKFFSTDDSRFGVGSYFYGGVSVNTHVKTQFLSPGITYTVDFVFKFRYPKETTCEPIFLKYKLQGEKESSVSHLAYKREDGWWMCELYQFTSNQRDNDIEIQFEGFNDSTYIQAEGIEFRPLEKMDETKPISDLDANWEEKMPTDYEDIMKRSENSVQWTTKEEAYSIIRKGFFISDDKTKRRIADQGTFISSH</sequence>
<dbReference type="PROSITE" id="PS00108">
    <property type="entry name" value="PROTEIN_KINASE_ST"/>
    <property type="match status" value="1"/>
</dbReference>
<dbReference type="InterPro" id="IPR001245">
    <property type="entry name" value="Ser-Thr/Tyr_kinase_cat_dom"/>
</dbReference>
<keyword evidence="1" id="KW-0723">Serine/threonine-protein kinase</keyword>
<gene>
    <name evidence="8" type="ORF">M8C21_029727</name>
</gene>
<dbReference type="Pfam" id="PF14299">
    <property type="entry name" value="PP2"/>
    <property type="match status" value="1"/>
</dbReference>
<dbReference type="PANTHER" id="PTHR27003:SF338">
    <property type="entry name" value="TYROSINE-PROTEIN KINASE, NON-RECEPTOR JAK_TYK2-RELATED"/>
    <property type="match status" value="1"/>
</dbReference>
<evidence type="ECO:0000259" key="7">
    <source>
        <dbReference type="PROSITE" id="PS50011"/>
    </source>
</evidence>
<dbReference type="InterPro" id="IPR017441">
    <property type="entry name" value="Protein_kinase_ATP_BS"/>
</dbReference>
<dbReference type="SUPFAM" id="SSF56112">
    <property type="entry name" value="Protein kinase-like (PK-like)"/>
    <property type="match status" value="1"/>
</dbReference>
<name>A0AAD5GAE7_AMBAR</name>
<dbReference type="Gene3D" id="1.10.510.10">
    <property type="entry name" value="Transferase(Phosphotransferase) domain 1"/>
    <property type="match status" value="1"/>
</dbReference>
<dbReference type="FunFam" id="3.30.200.20:FF:000039">
    <property type="entry name" value="receptor-like protein kinase FERONIA"/>
    <property type="match status" value="1"/>
</dbReference>
<reference evidence="8" key="1">
    <citation type="submission" date="2022-06" db="EMBL/GenBank/DDBJ databases">
        <title>Uncovering the hologenomic basis of an extraordinary plant invasion.</title>
        <authorList>
            <person name="Bieker V.C."/>
            <person name="Martin M.D."/>
            <person name="Gilbert T."/>
            <person name="Hodgins K."/>
            <person name="Battlay P."/>
            <person name="Petersen B."/>
            <person name="Wilson J."/>
        </authorList>
    </citation>
    <scope>NUCLEOTIDE SEQUENCE</scope>
    <source>
        <strain evidence="8">AA19_3_7</strain>
        <tissue evidence="8">Leaf</tissue>
    </source>
</reference>
<protein>
    <recommendedName>
        <fullName evidence="7">Protein kinase domain-containing protein</fullName>
    </recommendedName>
</protein>
<keyword evidence="3 6" id="KW-0547">Nucleotide-binding</keyword>
<evidence type="ECO:0000256" key="4">
    <source>
        <dbReference type="ARBA" id="ARBA00022777"/>
    </source>
</evidence>
<dbReference type="InterPro" id="IPR000719">
    <property type="entry name" value="Prot_kinase_dom"/>
</dbReference>
<evidence type="ECO:0000256" key="6">
    <source>
        <dbReference type="PROSITE-ProRule" id="PRU10141"/>
    </source>
</evidence>